<dbReference type="STRING" id="930991.A0A0D0CII5"/>
<dbReference type="Proteomes" id="UP000054538">
    <property type="component" value="Unassembled WGS sequence"/>
</dbReference>
<dbReference type="EMBL" id="KN828454">
    <property type="protein sequence ID" value="KIK74948.1"/>
    <property type="molecule type" value="Genomic_DNA"/>
</dbReference>
<sequence>SHHLTSHAKTKYTNADLPAGCQDGNIWRCTFIPILGHFCGGYKEPWNVERTDLKDALQTIWNTVYGNLIQYTVIIGGPVYQVAKQHLNEWRGGFTVAALTVITAFFAHDQDFHNPKQHTEFAVAMLKKNRFYSVKIMELTRR</sequence>
<reference evidence="1 2" key="1">
    <citation type="submission" date="2014-04" db="EMBL/GenBank/DDBJ databases">
        <authorList>
            <consortium name="DOE Joint Genome Institute"/>
            <person name="Kuo A."/>
            <person name="Kohler A."/>
            <person name="Jargeat P."/>
            <person name="Nagy L.G."/>
            <person name="Floudas D."/>
            <person name="Copeland A."/>
            <person name="Barry K.W."/>
            <person name="Cichocki N."/>
            <person name="Veneault-Fourrey C."/>
            <person name="LaButti K."/>
            <person name="Lindquist E.A."/>
            <person name="Lipzen A."/>
            <person name="Lundell T."/>
            <person name="Morin E."/>
            <person name="Murat C."/>
            <person name="Sun H."/>
            <person name="Tunlid A."/>
            <person name="Henrissat B."/>
            <person name="Grigoriev I.V."/>
            <person name="Hibbett D.S."/>
            <person name="Martin F."/>
            <person name="Nordberg H.P."/>
            <person name="Cantor M.N."/>
            <person name="Hua S.X."/>
        </authorList>
    </citation>
    <scope>NUCLEOTIDE SEQUENCE [LARGE SCALE GENOMIC DNA]</scope>
    <source>
        <strain evidence="1 2">Ve08.2h10</strain>
    </source>
</reference>
<reference evidence="2" key="2">
    <citation type="submission" date="2015-01" db="EMBL/GenBank/DDBJ databases">
        <title>Evolutionary Origins and Diversification of the Mycorrhizal Mutualists.</title>
        <authorList>
            <consortium name="DOE Joint Genome Institute"/>
            <consortium name="Mycorrhizal Genomics Consortium"/>
            <person name="Kohler A."/>
            <person name="Kuo A."/>
            <person name="Nagy L.G."/>
            <person name="Floudas D."/>
            <person name="Copeland A."/>
            <person name="Barry K.W."/>
            <person name="Cichocki N."/>
            <person name="Veneault-Fourrey C."/>
            <person name="LaButti K."/>
            <person name="Lindquist E.A."/>
            <person name="Lipzen A."/>
            <person name="Lundell T."/>
            <person name="Morin E."/>
            <person name="Murat C."/>
            <person name="Riley R."/>
            <person name="Ohm R."/>
            <person name="Sun H."/>
            <person name="Tunlid A."/>
            <person name="Henrissat B."/>
            <person name="Grigoriev I.V."/>
            <person name="Hibbett D.S."/>
            <person name="Martin F."/>
        </authorList>
    </citation>
    <scope>NUCLEOTIDE SEQUENCE [LARGE SCALE GENOMIC DNA]</scope>
    <source>
        <strain evidence="2">Ve08.2h10</strain>
    </source>
</reference>
<dbReference type="OrthoDB" id="3181351at2759"/>
<gene>
    <name evidence="1" type="ORF">PAXRUDRAFT_174269</name>
</gene>
<organism evidence="1 2">
    <name type="scientific">Paxillus rubicundulus Ve08.2h10</name>
    <dbReference type="NCBI Taxonomy" id="930991"/>
    <lineage>
        <taxon>Eukaryota</taxon>
        <taxon>Fungi</taxon>
        <taxon>Dikarya</taxon>
        <taxon>Basidiomycota</taxon>
        <taxon>Agaricomycotina</taxon>
        <taxon>Agaricomycetes</taxon>
        <taxon>Agaricomycetidae</taxon>
        <taxon>Boletales</taxon>
        <taxon>Paxilineae</taxon>
        <taxon>Paxillaceae</taxon>
        <taxon>Paxillus</taxon>
    </lineage>
</organism>
<keyword evidence="2" id="KW-1185">Reference proteome</keyword>
<feature type="non-terminal residue" evidence="1">
    <location>
        <position position="1"/>
    </location>
</feature>
<accession>A0A0D0CII5</accession>
<dbReference type="HOGENOM" id="CLU_1820428_0_0_1"/>
<evidence type="ECO:0000313" key="2">
    <source>
        <dbReference type="Proteomes" id="UP000054538"/>
    </source>
</evidence>
<name>A0A0D0CII5_9AGAM</name>
<dbReference type="AlphaFoldDB" id="A0A0D0CII5"/>
<protein>
    <submittedName>
        <fullName evidence="1">Uncharacterized protein</fullName>
    </submittedName>
</protein>
<evidence type="ECO:0000313" key="1">
    <source>
        <dbReference type="EMBL" id="KIK74948.1"/>
    </source>
</evidence>
<dbReference type="InParanoid" id="A0A0D0CII5"/>
<proteinExistence type="predicted"/>